<feature type="domain" description="Glutaredoxin" evidence="1">
    <location>
        <begin position="6"/>
        <end position="63"/>
    </location>
</feature>
<dbReference type="InterPro" id="IPR002109">
    <property type="entry name" value="Glutaredoxin"/>
</dbReference>
<accession>A0ABQ4N3S2</accession>
<dbReference type="Gene3D" id="3.40.30.10">
    <property type="entry name" value="Glutaredoxin"/>
    <property type="match status" value="1"/>
</dbReference>
<dbReference type="RefSeq" id="WP_213528137.1">
    <property type="nucleotide sequence ID" value="NZ_BOVJ01000042.1"/>
</dbReference>
<dbReference type="PROSITE" id="PS51354">
    <property type="entry name" value="GLUTAREDOXIN_2"/>
    <property type="match status" value="1"/>
</dbReference>
<gene>
    <name evidence="2" type="primary">ytnI</name>
    <name evidence="2" type="ORF">PACILC2_13770</name>
</gene>
<dbReference type="EMBL" id="BOVJ01000042">
    <property type="protein sequence ID" value="GIQ62809.1"/>
    <property type="molecule type" value="Genomic_DNA"/>
</dbReference>
<dbReference type="CDD" id="cd02976">
    <property type="entry name" value="NrdH"/>
    <property type="match status" value="1"/>
</dbReference>
<sequence>MAEVNVILWSREGCQACQQTKAYLKEKGYAYSNIDVEGKDFLRDVLELKYGIRHVPVIEIGRDGVYEAVLDGDPNRIEALLAGYRTEGKPAGV</sequence>
<dbReference type="SUPFAM" id="SSF52833">
    <property type="entry name" value="Thioredoxin-like"/>
    <property type="match status" value="1"/>
</dbReference>
<evidence type="ECO:0000313" key="2">
    <source>
        <dbReference type="EMBL" id="GIQ62809.1"/>
    </source>
</evidence>
<reference evidence="2 3" key="1">
    <citation type="submission" date="2021-04" db="EMBL/GenBank/DDBJ databases">
        <title>Draft genome sequence of Paenibacillus cisolokensis, LC2-13A.</title>
        <authorList>
            <person name="Uke A."/>
            <person name="Chhe C."/>
            <person name="Baramee S."/>
            <person name="Kosugi A."/>
        </authorList>
    </citation>
    <scope>NUCLEOTIDE SEQUENCE [LARGE SCALE GENOMIC DNA]</scope>
    <source>
        <strain evidence="2 3">LC2-13A</strain>
    </source>
</reference>
<dbReference type="Proteomes" id="UP000680304">
    <property type="component" value="Unassembled WGS sequence"/>
</dbReference>
<dbReference type="Pfam" id="PF00462">
    <property type="entry name" value="Glutaredoxin"/>
    <property type="match status" value="1"/>
</dbReference>
<name>A0ABQ4N3S2_9BACL</name>
<evidence type="ECO:0000313" key="3">
    <source>
        <dbReference type="Proteomes" id="UP000680304"/>
    </source>
</evidence>
<dbReference type="InterPro" id="IPR036249">
    <property type="entry name" value="Thioredoxin-like_sf"/>
</dbReference>
<organism evidence="2 3">
    <name type="scientific">Paenibacillus cisolokensis</name>
    <dbReference type="NCBI Taxonomy" id="1658519"/>
    <lineage>
        <taxon>Bacteria</taxon>
        <taxon>Bacillati</taxon>
        <taxon>Bacillota</taxon>
        <taxon>Bacilli</taxon>
        <taxon>Bacillales</taxon>
        <taxon>Paenibacillaceae</taxon>
        <taxon>Paenibacillus</taxon>
    </lineage>
</organism>
<comment type="caution">
    <text evidence="2">The sequence shown here is derived from an EMBL/GenBank/DDBJ whole genome shotgun (WGS) entry which is preliminary data.</text>
</comment>
<proteinExistence type="predicted"/>
<evidence type="ECO:0000259" key="1">
    <source>
        <dbReference type="Pfam" id="PF00462"/>
    </source>
</evidence>
<protein>
    <submittedName>
        <fullName evidence="2">Glutaredoxin YtnI</fullName>
    </submittedName>
</protein>
<keyword evidence="3" id="KW-1185">Reference proteome</keyword>